<dbReference type="Proteomes" id="UP001500575">
    <property type="component" value="Unassembled WGS sequence"/>
</dbReference>
<proteinExistence type="predicted"/>
<dbReference type="EMBL" id="BAAAQQ010000002">
    <property type="protein sequence ID" value="GAA2116236.1"/>
    <property type="molecule type" value="Genomic_DNA"/>
</dbReference>
<dbReference type="Gene3D" id="3.40.50.1240">
    <property type="entry name" value="Phosphoglycerate mutase-like"/>
    <property type="match status" value="1"/>
</dbReference>
<keyword evidence="2" id="KW-1185">Reference proteome</keyword>
<evidence type="ECO:0000313" key="1">
    <source>
        <dbReference type="EMBL" id="GAA2116236.1"/>
    </source>
</evidence>
<evidence type="ECO:0008006" key="3">
    <source>
        <dbReference type="Google" id="ProtNLM"/>
    </source>
</evidence>
<accession>A0ABP5JCU1</accession>
<dbReference type="SUPFAM" id="SSF53254">
    <property type="entry name" value="Phosphoglycerate mutase-like"/>
    <property type="match status" value="1"/>
</dbReference>
<name>A0ABP5JCU1_9ACTN</name>
<organism evidence="1 2">
    <name type="scientific">Nocardioides bigeumensis</name>
    <dbReference type="NCBI Taxonomy" id="433657"/>
    <lineage>
        <taxon>Bacteria</taxon>
        <taxon>Bacillati</taxon>
        <taxon>Actinomycetota</taxon>
        <taxon>Actinomycetes</taxon>
        <taxon>Propionibacteriales</taxon>
        <taxon>Nocardioidaceae</taxon>
        <taxon>Nocardioides</taxon>
    </lineage>
</organism>
<protein>
    <recommendedName>
        <fullName evidence="3">Histidine phosphatase family protein</fullName>
    </recommendedName>
</protein>
<dbReference type="InterPro" id="IPR029033">
    <property type="entry name" value="His_PPase_superfam"/>
</dbReference>
<dbReference type="Pfam" id="PF00300">
    <property type="entry name" value="His_Phos_1"/>
    <property type="match status" value="1"/>
</dbReference>
<comment type="caution">
    <text evidence="1">The sequence shown here is derived from an EMBL/GenBank/DDBJ whole genome shotgun (WGS) entry which is preliminary data.</text>
</comment>
<evidence type="ECO:0000313" key="2">
    <source>
        <dbReference type="Proteomes" id="UP001500575"/>
    </source>
</evidence>
<dbReference type="RefSeq" id="WP_344302158.1">
    <property type="nucleotide sequence ID" value="NZ_BAAAQQ010000002.1"/>
</dbReference>
<dbReference type="InterPro" id="IPR013078">
    <property type="entry name" value="His_Pase_superF_clade-1"/>
</dbReference>
<sequence length="170" mass="18559">MIATAGVWLVRHGRPLVDRSLPAHAWPLDPAHAADVLALRPRLPATALWFCSPEPKALGTARLLTERPVEVVGDLREHERAAGWIEDFPSAVRRAFDEPDATAAPGWEPLAPCRRRVVAAYDVIRAAHPDSDLVLVGHGTAWTLLAAHVRGDAPDLRAWERLGLPDVIVP</sequence>
<gene>
    <name evidence="1" type="ORF">GCM10009843_06320</name>
</gene>
<reference evidence="2" key="1">
    <citation type="journal article" date="2019" name="Int. J. Syst. Evol. Microbiol.">
        <title>The Global Catalogue of Microorganisms (GCM) 10K type strain sequencing project: providing services to taxonomists for standard genome sequencing and annotation.</title>
        <authorList>
            <consortium name="The Broad Institute Genomics Platform"/>
            <consortium name="The Broad Institute Genome Sequencing Center for Infectious Disease"/>
            <person name="Wu L."/>
            <person name="Ma J."/>
        </authorList>
    </citation>
    <scope>NUCLEOTIDE SEQUENCE [LARGE SCALE GENOMIC DNA]</scope>
    <source>
        <strain evidence="2">JCM 16021</strain>
    </source>
</reference>